<accession>A0A420GJN4</accession>
<dbReference type="Proteomes" id="UP000283709">
    <property type="component" value="Unassembled WGS sequence"/>
</dbReference>
<dbReference type="EMBL" id="MCAS01000016">
    <property type="protein sequence ID" value="RKF45356.1"/>
    <property type="molecule type" value="Genomic_DNA"/>
</dbReference>
<proteinExistence type="predicted"/>
<reference evidence="1 2" key="1">
    <citation type="submission" date="2016-07" db="EMBL/GenBank/DDBJ databases">
        <title>Genome analysis of Burkholderia fungorum ES3-20.</title>
        <authorList>
            <person name="Xu D."/>
            <person name="Yao R."/>
            <person name="Zheng S."/>
        </authorList>
    </citation>
    <scope>NUCLEOTIDE SEQUENCE [LARGE SCALE GENOMIC DNA]</scope>
    <source>
        <strain evidence="1 2">ES3-20</strain>
    </source>
</reference>
<evidence type="ECO:0000313" key="1">
    <source>
        <dbReference type="EMBL" id="RKF45356.1"/>
    </source>
</evidence>
<organism evidence="1 2">
    <name type="scientific">Paraburkholderia fungorum</name>
    <dbReference type="NCBI Taxonomy" id="134537"/>
    <lineage>
        <taxon>Bacteria</taxon>
        <taxon>Pseudomonadati</taxon>
        <taxon>Pseudomonadota</taxon>
        <taxon>Betaproteobacteria</taxon>
        <taxon>Burkholderiales</taxon>
        <taxon>Burkholderiaceae</taxon>
        <taxon>Paraburkholderia</taxon>
    </lineage>
</organism>
<comment type="caution">
    <text evidence="1">The sequence shown here is derived from an EMBL/GenBank/DDBJ whole genome shotgun (WGS) entry which is preliminary data.</text>
</comment>
<name>A0A420GJN4_9BURK</name>
<evidence type="ECO:0000313" key="2">
    <source>
        <dbReference type="Proteomes" id="UP000283709"/>
    </source>
</evidence>
<dbReference type="AlphaFoldDB" id="A0A420GJN4"/>
<dbReference type="RefSeq" id="WP_120345428.1">
    <property type="nucleotide sequence ID" value="NZ_MCAS01000016.1"/>
</dbReference>
<protein>
    <submittedName>
        <fullName evidence="1">Uncharacterized protein</fullName>
    </submittedName>
</protein>
<gene>
    <name evidence="1" type="ORF">BCY88_26945</name>
</gene>
<sequence>MLDLSWVNGLAGLKDANQIDSDERYPLAGRQNSSIFIWHVICFFDSFYGARGRRKAAAQPMGKGWKRRTRF</sequence>